<dbReference type="GO" id="GO:0015562">
    <property type="term" value="F:efflux transmembrane transporter activity"/>
    <property type="evidence" value="ECO:0007669"/>
    <property type="project" value="InterPro"/>
</dbReference>
<evidence type="ECO:0000256" key="3">
    <source>
        <dbReference type="ARBA" id="ARBA00022448"/>
    </source>
</evidence>
<evidence type="ECO:0000256" key="1">
    <source>
        <dbReference type="ARBA" id="ARBA00004442"/>
    </source>
</evidence>
<dbReference type="PANTHER" id="PTHR30026">
    <property type="entry name" value="OUTER MEMBRANE PROTEIN TOLC"/>
    <property type="match status" value="1"/>
</dbReference>
<evidence type="ECO:0000256" key="5">
    <source>
        <dbReference type="ARBA" id="ARBA00022692"/>
    </source>
</evidence>
<keyword evidence="5" id="KW-0812">Transmembrane</keyword>
<evidence type="ECO:0000256" key="6">
    <source>
        <dbReference type="ARBA" id="ARBA00023136"/>
    </source>
</evidence>
<comment type="similarity">
    <text evidence="2">Belongs to the outer membrane factor (OMF) (TC 1.B.17) family.</text>
</comment>
<dbReference type="GO" id="GO:0009279">
    <property type="term" value="C:cell outer membrane"/>
    <property type="evidence" value="ECO:0007669"/>
    <property type="project" value="UniProtKB-SubCell"/>
</dbReference>
<dbReference type="SUPFAM" id="SSF56954">
    <property type="entry name" value="Outer membrane efflux proteins (OEP)"/>
    <property type="match status" value="1"/>
</dbReference>
<evidence type="ECO:0000256" key="4">
    <source>
        <dbReference type="ARBA" id="ARBA00022452"/>
    </source>
</evidence>
<keyword evidence="6" id="KW-0472">Membrane</keyword>
<comment type="subcellular location">
    <subcellularLocation>
        <location evidence="1">Cell outer membrane</location>
    </subcellularLocation>
</comment>
<evidence type="ECO:0000313" key="8">
    <source>
        <dbReference type="EMBL" id="KAA5532424.1"/>
    </source>
</evidence>
<dbReference type="EMBL" id="VWSH01000004">
    <property type="protein sequence ID" value="KAA5532424.1"/>
    <property type="molecule type" value="Genomic_DNA"/>
</dbReference>
<dbReference type="AlphaFoldDB" id="A0A5M6CBA6"/>
<dbReference type="GO" id="GO:0015288">
    <property type="term" value="F:porin activity"/>
    <property type="evidence" value="ECO:0007669"/>
    <property type="project" value="TreeGrafter"/>
</dbReference>
<dbReference type="Proteomes" id="UP000323632">
    <property type="component" value="Unassembled WGS sequence"/>
</dbReference>
<dbReference type="PANTHER" id="PTHR30026:SF20">
    <property type="entry name" value="OUTER MEMBRANE PROTEIN TOLC"/>
    <property type="match status" value="1"/>
</dbReference>
<proteinExistence type="inferred from homology"/>
<gene>
    <name evidence="8" type="ORF">F0919_16680</name>
</gene>
<evidence type="ECO:0000256" key="7">
    <source>
        <dbReference type="ARBA" id="ARBA00023237"/>
    </source>
</evidence>
<organism evidence="8 9">
    <name type="scientific">Taibaiella lutea</name>
    <dbReference type="NCBI Taxonomy" id="2608001"/>
    <lineage>
        <taxon>Bacteria</taxon>
        <taxon>Pseudomonadati</taxon>
        <taxon>Bacteroidota</taxon>
        <taxon>Chitinophagia</taxon>
        <taxon>Chitinophagales</taxon>
        <taxon>Chitinophagaceae</taxon>
        <taxon>Taibaiella</taxon>
    </lineage>
</organism>
<dbReference type="InterPro" id="IPR003423">
    <property type="entry name" value="OMP_efflux"/>
</dbReference>
<keyword evidence="7" id="KW-0998">Cell outer membrane</keyword>
<dbReference type="Gene3D" id="1.20.1600.10">
    <property type="entry name" value="Outer membrane efflux proteins (OEP)"/>
    <property type="match status" value="1"/>
</dbReference>
<keyword evidence="9" id="KW-1185">Reference proteome</keyword>
<name>A0A5M6CBA6_9BACT</name>
<protein>
    <submittedName>
        <fullName evidence="8">TolC family protein</fullName>
    </submittedName>
</protein>
<dbReference type="Pfam" id="PF02321">
    <property type="entry name" value="OEP"/>
    <property type="match status" value="2"/>
</dbReference>
<sequence>MFLLFNLDLHIDMFKRISLLILLFTATLANAQDGPWTLQKTIQYALENNIDIKQNVLNERLAALQLQQSKLSQLPNASINTDVGRSYGRSVDPTTNLFINQGYSFFGLNGNVDVLLFGWFQKRSTIAQNNLLNKAATADLDQLKDDVSLNVATAFLRILMTKEQITIQEGQLLYSNKQKDQTKSFVESGRSPDLDLAQMEAQVATDSSAYYTAIANYQQAILDMKAIMNFDIAAPFDVIAPQVEDLPLNEISSVNPEDVYLSAQNHFGSVKSSQLKLDAAKKGLDVNKGALYPQLSATGQFGTNYASTLKELTSANITGSQPNGDFISVNNQVVPVLTPTYDYLTRTTPFGSQFSNNFRHTYALTLSVPLFNGWNTRTAISRSKIDIASKNYALESTKLKLKQDVYKAYYDAKVSVQKYYASKKADEASERAYNYAQQRYELGLMNAVELLTTQNNSLKAKSEALSAKYDMVFKLKVIDYYLGKEIKL</sequence>
<dbReference type="GO" id="GO:1990281">
    <property type="term" value="C:efflux pump complex"/>
    <property type="evidence" value="ECO:0007669"/>
    <property type="project" value="TreeGrafter"/>
</dbReference>
<evidence type="ECO:0000256" key="2">
    <source>
        <dbReference type="ARBA" id="ARBA00007613"/>
    </source>
</evidence>
<dbReference type="InterPro" id="IPR051906">
    <property type="entry name" value="TolC-like"/>
</dbReference>
<reference evidence="8 9" key="1">
    <citation type="submission" date="2019-09" db="EMBL/GenBank/DDBJ databases">
        <title>Genome sequence and assembly of Taibaiella sp.</title>
        <authorList>
            <person name="Chhetri G."/>
        </authorList>
    </citation>
    <scope>NUCLEOTIDE SEQUENCE [LARGE SCALE GENOMIC DNA]</scope>
    <source>
        <strain evidence="8 9">KVB11</strain>
    </source>
</reference>
<keyword evidence="4" id="KW-1134">Transmembrane beta strand</keyword>
<keyword evidence="3" id="KW-0813">Transport</keyword>
<comment type="caution">
    <text evidence="8">The sequence shown here is derived from an EMBL/GenBank/DDBJ whole genome shotgun (WGS) entry which is preliminary data.</text>
</comment>
<accession>A0A5M6CBA6</accession>
<evidence type="ECO:0000313" key="9">
    <source>
        <dbReference type="Proteomes" id="UP000323632"/>
    </source>
</evidence>